<evidence type="ECO:0000256" key="1">
    <source>
        <dbReference type="SAM" id="Phobius"/>
    </source>
</evidence>
<keyword evidence="1" id="KW-0812">Transmembrane</keyword>
<gene>
    <name evidence="2" type="ORF">SAMN04488564_116107</name>
</gene>
<organism evidence="2 3">
    <name type="scientific">Lentzea waywayandensis</name>
    <dbReference type="NCBI Taxonomy" id="84724"/>
    <lineage>
        <taxon>Bacteria</taxon>
        <taxon>Bacillati</taxon>
        <taxon>Actinomycetota</taxon>
        <taxon>Actinomycetes</taxon>
        <taxon>Pseudonocardiales</taxon>
        <taxon>Pseudonocardiaceae</taxon>
        <taxon>Lentzea</taxon>
    </lineage>
</organism>
<dbReference type="AlphaFoldDB" id="A0A1I6FGD1"/>
<sequence length="139" mass="15031">MLSRTALGAVVGTVVGAGFLLTLETLTRYCNGGPGRTGCGAGFPLTVGPVFAFWMIVAAVLIHVGFRVMRAERGWWAAGAGSGLWFLLFLAVIYVRIFRLDMYQEDAHRFMATMYVIVPCVAYALAGALTGFKLSSSRR</sequence>
<protein>
    <submittedName>
        <fullName evidence="2">Uncharacterized protein</fullName>
    </submittedName>
</protein>
<proteinExistence type="predicted"/>
<feature type="transmembrane region" description="Helical" evidence="1">
    <location>
        <begin position="7"/>
        <end position="23"/>
    </location>
</feature>
<evidence type="ECO:0000313" key="2">
    <source>
        <dbReference type="EMBL" id="SFR28999.1"/>
    </source>
</evidence>
<accession>A0A1I6FGD1</accession>
<dbReference type="OrthoDB" id="3699502at2"/>
<feature type="transmembrane region" description="Helical" evidence="1">
    <location>
        <begin position="110"/>
        <end position="132"/>
    </location>
</feature>
<keyword evidence="1" id="KW-1133">Transmembrane helix</keyword>
<dbReference type="RefSeq" id="WP_093605432.1">
    <property type="nucleotide sequence ID" value="NZ_FOYL01000016.1"/>
</dbReference>
<reference evidence="3" key="1">
    <citation type="submission" date="2016-10" db="EMBL/GenBank/DDBJ databases">
        <authorList>
            <person name="Varghese N."/>
            <person name="Submissions S."/>
        </authorList>
    </citation>
    <scope>NUCLEOTIDE SEQUENCE [LARGE SCALE GENOMIC DNA]</scope>
    <source>
        <strain evidence="3">DSM 44232</strain>
    </source>
</reference>
<keyword evidence="3" id="KW-1185">Reference proteome</keyword>
<dbReference type="Proteomes" id="UP000198583">
    <property type="component" value="Unassembled WGS sequence"/>
</dbReference>
<dbReference type="EMBL" id="FOYL01000016">
    <property type="protein sequence ID" value="SFR28999.1"/>
    <property type="molecule type" value="Genomic_DNA"/>
</dbReference>
<dbReference type="STRING" id="84724.SAMN04488564_116107"/>
<keyword evidence="1" id="KW-0472">Membrane</keyword>
<name>A0A1I6FGD1_9PSEU</name>
<feature type="transmembrane region" description="Helical" evidence="1">
    <location>
        <begin position="74"/>
        <end position="98"/>
    </location>
</feature>
<feature type="transmembrane region" description="Helical" evidence="1">
    <location>
        <begin position="43"/>
        <end position="62"/>
    </location>
</feature>
<evidence type="ECO:0000313" key="3">
    <source>
        <dbReference type="Proteomes" id="UP000198583"/>
    </source>
</evidence>